<protein>
    <submittedName>
        <fullName evidence="2">Uncharacterized protein</fullName>
    </submittedName>
</protein>
<organism evidence="2 3">
    <name type="scientific">Methyloceanibacter marginalis</name>
    <dbReference type="NCBI Taxonomy" id="1774971"/>
    <lineage>
        <taxon>Bacteria</taxon>
        <taxon>Pseudomonadati</taxon>
        <taxon>Pseudomonadota</taxon>
        <taxon>Alphaproteobacteria</taxon>
        <taxon>Hyphomicrobiales</taxon>
        <taxon>Hyphomicrobiaceae</taxon>
        <taxon>Methyloceanibacter</taxon>
    </lineage>
</organism>
<keyword evidence="3" id="KW-1185">Reference proteome</keyword>
<dbReference type="Proteomes" id="UP000095042">
    <property type="component" value="Unassembled WGS sequence"/>
</dbReference>
<feature type="transmembrane region" description="Helical" evidence="1">
    <location>
        <begin position="42"/>
        <end position="64"/>
    </location>
</feature>
<feature type="transmembrane region" description="Helical" evidence="1">
    <location>
        <begin position="209"/>
        <end position="231"/>
    </location>
</feature>
<dbReference type="AlphaFoldDB" id="A0A1E3VPJ1"/>
<name>A0A1E3VPJ1_9HYPH</name>
<comment type="caution">
    <text evidence="2">The sequence shown here is derived from an EMBL/GenBank/DDBJ whole genome shotgun (WGS) entry which is preliminary data.</text>
</comment>
<keyword evidence="1" id="KW-0472">Membrane</keyword>
<proteinExistence type="predicted"/>
<reference evidence="2 3" key="1">
    <citation type="journal article" date="2016" name="Environ. Microbiol.">
        <title>New Methyloceanibacter diversity from North Sea sediments includes methanotroph containing solely the soluble methane monooxygenase.</title>
        <authorList>
            <person name="Vekeman B."/>
            <person name="Kerckhof F.M."/>
            <person name="Cremers G."/>
            <person name="de Vos P."/>
            <person name="Vandamme P."/>
            <person name="Boon N."/>
            <person name="Op den Camp H.J."/>
            <person name="Heylen K."/>
        </authorList>
    </citation>
    <scope>NUCLEOTIDE SEQUENCE [LARGE SCALE GENOMIC DNA]</scope>
    <source>
        <strain evidence="2 3">R-67177</strain>
    </source>
</reference>
<feature type="transmembrane region" description="Helical" evidence="1">
    <location>
        <begin position="114"/>
        <end position="130"/>
    </location>
</feature>
<dbReference type="RefSeq" id="WP_069625148.1">
    <property type="nucleotide sequence ID" value="NZ_LPWD01000464.1"/>
</dbReference>
<evidence type="ECO:0000313" key="2">
    <source>
        <dbReference type="EMBL" id="ODR95458.1"/>
    </source>
</evidence>
<dbReference type="OrthoDB" id="8218084at2"/>
<accession>A0A1E3VPJ1</accession>
<sequence>MTIPTFLPYYVLLGTAGIITAVLIGLNRALEQAHWPVKRRKSTVGIAAAVLALWLAAAAALAALGTFQAGADTMPTIQYAIALPILIGGLLIWRSETVKHLIEAVPQSWLVGLQLYRALGVIFLILYATGRLPGLFAWPAGVGDILVGVLAPVVAIAYARAPRLNGDLVAAWNWFGIGDLVIAVATGFITAPSLLQPFMVEPANHLVTLFPLALIPTFLVPLSILLHIASLTKLRRTVPNRQVTSAQPA</sequence>
<keyword evidence="1" id="KW-0812">Transmembrane</keyword>
<feature type="transmembrane region" description="Helical" evidence="1">
    <location>
        <begin position="136"/>
        <end position="159"/>
    </location>
</feature>
<feature type="transmembrane region" description="Helical" evidence="1">
    <location>
        <begin position="6"/>
        <end position="30"/>
    </location>
</feature>
<dbReference type="EMBL" id="LPWD01000464">
    <property type="protein sequence ID" value="ODR95458.1"/>
    <property type="molecule type" value="Genomic_DNA"/>
</dbReference>
<evidence type="ECO:0000313" key="3">
    <source>
        <dbReference type="Proteomes" id="UP000095042"/>
    </source>
</evidence>
<evidence type="ECO:0000256" key="1">
    <source>
        <dbReference type="SAM" id="Phobius"/>
    </source>
</evidence>
<feature type="transmembrane region" description="Helical" evidence="1">
    <location>
        <begin position="171"/>
        <end position="189"/>
    </location>
</feature>
<keyword evidence="1" id="KW-1133">Transmembrane helix</keyword>
<gene>
    <name evidence="2" type="ORF">AUC71_04805</name>
</gene>
<feature type="transmembrane region" description="Helical" evidence="1">
    <location>
        <begin position="76"/>
        <end position="93"/>
    </location>
</feature>